<dbReference type="HOGENOM" id="CLU_2171874_0_0_1"/>
<name>B6HBS2_PENRW</name>
<proteinExistence type="predicted"/>
<dbReference type="EMBL" id="AM920433">
    <property type="protein sequence ID" value="CAP94704.1"/>
    <property type="molecule type" value="Genomic_DNA"/>
</dbReference>
<keyword evidence="2" id="KW-1185">Reference proteome</keyword>
<protein>
    <submittedName>
        <fullName evidence="1">Uncharacterized protein</fullName>
    </submittedName>
</protein>
<organism evidence="1 2">
    <name type="scientific">Penicillium rubens (strain ATCC 28089 / DSM 1075 / NRRL 1951 / Wisconsin 54-1255)</name>
    <name type="common">Penicillium chrysogenum</name>
    <dbReference type="NCBI Taxonomy" id="500485"/>
    <lineage>
        <taxon>Eukaryota</taxon>
        <taxon>Fungi</taxon>
        <taxon>Dikarya</taxon>
        <taxon>Ascomycota</taxon>
        <taxon>Pezizomycotina</taxon>
        <taxon>Eurotiomycetes</taxon>
        <taxon>Eurotiomycetidae</taxon>
        <taxon>Eurotiales</taxon>
        <taxon>Aspergillaceae</taxon>
        <taxon>Penicillium</taxon>
        <taxon>Penicillium chrysogenum species complex</taxon>
    </lineage>
</organism>
<gene>
    <name evidence="1" type="ORF">Pc18g04800</name>
    <name evidence="1" type="ORF">PCH_Pc18g04800</name>
</gene>
<evidence type="ECO:0000313" key="1">
    <source>
        <dbReference type="EMBL" id="CAP94704.1"/>
    </source>
</evidence>
<dbReference type="AlphaFoldDB" id="B6HBS2"/>
<accession>B6HBS2</accession>
<dbReference type="OrthoDB" id="10478047at2759"/>
<reference evidence="1 2" key="1">
    <citation type="journal article" date="2008" name="Nat. Biotechnol.">
        <title>Genome sequencing and analysis of the filamentous fungus Penicillium chrysogenum.</title>
        <authorList>
            <person name="van den Berg M.A."/>
            <person name="Albang R."/>
            <person name="Albermann K."/>
            <person name="Badger J.H."/>
            <person name="Daran J.-M."/>
            <person name="Driessen A.J.M."/>
            <person name="Garcia-Estrada C."/>
            <person name="Fedorova N.D."/>
            <person name="Harris D.M."/>
            <person name="Heijne W.H.M."/>
            <person name="Joardar V.S."/>
            <person name="Kiel J.A.K.W."/>
            <person name="Kovalchuk A."/>
            <person name="Martin J.F."/>
            <person name="Nierman W.C."/>
            <person name="Nijland J.G."/>
            <person name="Pronk J.T."/>
            <person name="Roubos J.A."/>
            <person name="van der Klei I.J."/>
            <person name="van Peij N.N.M.E."/>
            <person name="Veenhuis M."/>
            <person name="von Doehren H."/>
            <person name="Wagner C."/>
            <person name="Wortman J.R."/>
            <person name="Bovenberg R.A.L."/>
        </authorList>
    </citation>
    <scope>NUCLEOTIDE SEQUENCE [LARGE SCALE GENOMIC DNA]</scope>
    <source>
        <strain evidence="2">ATCC 28089 / DSM 1075 / NRRL 1951 / Wisconsin 54-1255</strain>
    </source>
</reference>
<dbReference type="Proteomes" id="UP000000724">
    <property type="component" value="Contig Pc00c18"/>
</dbReference>
<evidence type="ECO:0000313" key="2">
    <source>
        <dbReference type="Proteomes" id="UP000000724"/>
    </source>
</evidence>
<dbReference type="VEuPathDB" id="FungiDB:PCH_Pc18g04800"/>
<sequence>MSTKRKLLMSQSRVLFLEAHAETSGVSFRIKNARERGSSIWNFSGTNQIFGDRVMNTMGISSPDSAYGEVKIQFQDYNPRGEGRSFVIPRKYSGPQASVTLPSLHGDNPS</sequence>